<keyword evidence="1" id="KW-1133">Transmembrane helix</keyword>
<reference evidence="2 3" key="1">
    <citation type="submission" date="2015-12" db="EMBL/GenBank/DDBJ databases">
        <authorList>
            <person name="Shamseldin A."/>
            <person name="Moawad H."/>
            <person name="Abd El-Rahim W.M."/>
            <person name="Sadowsky M.J."/>
        </authorList>
    </citation>
    <scope>NUCLEOTIDE SEQUENCE [LARGE SCALE GENOMIC DNA]</scope>
    <source>
        <strain evidence="2 3">D7</strain>
    </source>
</reference>
<gene>
    <name evidence="2" type="ORF">AVL55_12390</name>
</gene>
<evidence type="ECO:0000256" key="1">
    <source>
        <dbReference type="SAM" id="Phobius"/>
    </source>
</evidence>
<dbReference type="EMBL" id="CP014323">
    <property type="protein sequence ID" value="AMJ98897.1"/>
    <property type="molecule type" value="Genomic_DNA"/>
</dbReference>
<feature type="transmembrane region" description="Helical" evidence="1">
    <location>
        <begin position="6"/>
        <end position="27"/>
    </location>
</feature>
<dbReference type="Proteomes" id="UP000063991">
    <property type="component" value="Chromosome"/>
</dbReference>
<evidence type="ECO:0000313" key="2">
    <source>
        <dbReference type="EMBL" id="AMJ98897.1"/>
    </source>
</evidence>
<proteinExistence type="predicted"/>
<sequence length="219" mass="25465">MIELATIAQAVSVVAACWAIITGVGAWKREFIGKRKIELAEETLAAYFEIKDAIAFIRSPFSSSTEGSTRERAPHETDAERQLLDRGFIVFERYEKKKEVFVKFSTLKYKFMAVFGPETESIFKETNQVVNSIFSSANMLATHYWQRQGRVQMEADEFQRHLDEMHRHEGIFWDRYDEDDEIRVKLSAVQSSLETVTKPCFEEPMKTYAIFTKKWFSKG</sequence>
<organism evidence="2 3">
    <name type="scientific">Alteromonas macleodii</name>
    <name type="common">Pseudoalteromonas macleodii</name>
    <dbReference type="NCBI Taxonomy" id="28108"/>
    <lineage>
        <taxon>Bacteria</taxon>
        <taxon>Pseudomonadati</taxon>
        <taxon>Pseudomonadota</taxon>
        <taxon>Gammaproteobacteria</taxon>
        <taxon>Alteromonadales</taxon>
        <taxon>Alteromonadaceae</taxon>
        <taxon>Alteromonas/Salinimonas group</taxon>
        <taxon>Alteromonas</taxon>
    </lineage>
</organism>
<name>A0A126Q0T6_ALTMA</name>
<keyword evidence="1" id="KW-0472">Membrane</keyword>
<dbReference type="AlphaFoldDB" id="A0A126Q0T6"/>
<evidence type="ECO:0000313" key="3">
    <source>
        <dbReference type="Proteomes" id="UP000063991"/>
    </source>
</evidence>
<keyword evidence="1" id="KW-0812">Transmembrane</keyword>
<dbReference type="RefSeq" id="WP_061095345.1">
    <property type="nucleotide sequence ID" value="NZ_CP014323.1"/>
</dbReference>
<protein>
    <submittedName>
        <fullName evidence="2">Uncharacterized protein</fullName>
    </submittedName>
</protein>
<dbReference type="OrthoDB" id="1425477at2"/>
<accession>A0A126Q0T6</accession>